<dbReference type="RefSeq" id="WP_009536167.1">
    <property type="nucleotide sequence ID" value="NZ_JH414504.1"/>
</dbReference>
<keyword evidence="2" id="KW-1185">Reference proteome</keyword>
<name>G9WTJ9_9FIRM</name>
<dbReference type="EMBL" id="AFZD01000015">
    <property type="protein sequence ID" value="EHL12522.1"/>
    <property type="molecule type" value="Genomic_DNA"/>
</dbReference>
<dbReference type="Proteomes" id="UP000003527">
    <property type="component" value="Unassembled WGS sequence"/>
</dbReference>
<reference evidence="1 2" key="1">
    <citation type="submission" date="2011-08" db="EMBL/GenBank/DDBJ databases">
        <title>The Genome Sequence of Oribacterium sp. ACB7.</title>
        <authorList>
            <consortium name="The Broad Institute Genome Sequencing Platform"/>
            <person name="Earl A."/>
            <person name="Ward D."/>
            <person name="Feldgarden M."/>
            <person name="Gevers D."/>
            <person name="Sizova M."/>
            <person name="Hazen A."/>
            <person name="Epstein S."/>
            <person name="Young S.K."/>
            <person name="Zeng Q."/>
            <person name="Gargeya S."/>
            <person name="Fitzgerald M."/>
            <person name="Haas B."/>
            <person name="Abouelleil A."/>
            <person name="Alvarado L."/>
            <person name="Arachchi H.M."/>
            <person name="Berlin A."/>
            <person name="Brown A."/>
            <person name="Chapman S.B."/>
            <person name="Chen Z."/>
            <person name="Dunbar C."/>
            <person name="Freedman E."/>
            <person name="Gearin G."/>
            <person name="Gellesch M."/>
            <person name="Goldberg J."/>
            <person name="Griggs A."/>
            <person name="Gujja S."/>
            <person name="Heiman D."/>
            <person name="Howarth C."/>
            <person name="Larson L."/>
            <person name="Lui A."/>
            <person name="MacDonald P.J.P."/>
            <person name="Montmayeur A."/>
            <person name="Murphy C."/>
            <person name="Neiman D."/>
            <person name="Pearson M."/>
            <person name="Priest M."/>
            <person name="Roberts A."/>
            <person name="Saif S."/>
            <person name="Shea T."/>
            <person name="Shenoy N."/>
            <person name="Sisk P."/>
            <person name="Stolte C."/>
            <person name="Sykes S."/>
            <person name="Wortman J."/>
            <person name="Nusbaum C."/>
            <person name="Birren B."/>
        </authorList>
    </citation>
    <scope>NUCLEOTIDE SEQUENCE [LARGE SCALE GENOMIC DNA]</scope>
    <source>
        <strain evidence="1 2">ACB7</strain>
    </source>
</reference>
<accession>G9WTJ9</accession>
<dbReference type="PATRIC" id="fig|796944.3.peg.939"/>
<evidence type="ECO:0000313" key="1">
    <source>
        <dbReference type="EMBL" id="EHL12522.1"/>
    </source>
</evidence>
<dbReference type="HOGENOM" id="CLU_2863438_0_0_9"/>
<sequence length="64" mass="7996">MRSFQEFKWLSTPFTEEEAKAVKKAFEQVSLREPLFMEDEWKWSKEKTLDWWRRKEVQANEKLQ</sequence>
<evidence type="ECO:0000313" key="2">
    <source>
        <dbReference type="Proteomes" id="UP000003527"/>
    </source>
</evidence>
<protein>
    <submittedName>
        <fullName evidence="1">Uncharacterized protein</fullName>
    </submittedName>
</protein>
<proteinExistence type="predicted"/>
<dbReference type="AlphaFoldDB" id="G9WTJ9"/>
<gene>
    <name evidence="1" type="ORF">HMPREF9624_00233</name>
</gene>
<comment type="caution">
    <text evidence="1">The sequence shown here is derived from an EMBL/GenBank/DDBJ whole genome shotgun (WGS) entry which is preliminary data.</text>
</comment>
<organism evidence="1 2">
    <name type="scientific">Oribacterium asaccharolyticum ACB7</name>
    <dbReference type="NCBI Taxonomy" id="796944"/>
    <lineage>
        <taxon>Bacteria</taxon>
        <taxon>Bacillati</taxon>
        <taxon>Bacillota</taxon>
        <taxon>Clostridia</taxon>
        <taxon>Lachnospirales</taxon>
        <taxon>Lachnospiraceae</taxon>
        <taxon>Oribacterium</taxon>
    </lineage>
</organism>